<protein>
    <recommendedName>
        <fullName evidence="2">37-kD nucleoid-associated bacterial protein</fullName>
    </recommendedName>
</protein>
<dbReference type="AlphaFoldDB" id="W1Y991"/>
<name>W1Y991_9ZZZZ</name>
<accession>W1Y991</accession>
<evidence type="ECO:0000313" key="1">
    <source>
        <dbReference type="EMBL" id="ETJ39082.1"/>
    </source>
</evidence>
<gene>
    <name evidence="1" type="ORF">Q604_UNBC06945G0004</name>
</gene>
<proteinExistence type="predicted"/>
<organism evidence="1">
    <name type="scientific">human gut metagenome</name>
    <dbReference type="NCBI Taxonomy" id="408170"/>
    <lineage>
        <taxon>unclassified sequences</taxon>
        <taxon>metagenomes</taxon>
        <taxon>organismal metagenomes</taxon>
    </lineage>
</organism>
<dbReference type="EMBL" id="AZMM01006945">
    <property type="protein sequence ID" value="ETJ39082.1"/>
    <property type="molecule type" value="Genomic_DNA"/>
</dbReference>
<evidence type="ECO:0008006" key="2">
    <source>
        <dbReference type="Google" id="ProtNLM"/>
    </source>
</evidence>
<sequence>MEIIYSSIYHIDFEEEEIKYIEINGDDIIEYIENIIKEMTENKSVKKFNVKRDTTEIISISNQFVSGANTVNDDGTIALTSDFEEECSEKIATKLLKSEKLAQQRIDRMNKKVKKGSLIQLFVEDNDVYKFILVKVEHEGYLNTETLKRQAGLPLNKKILKSCIIEYNEENEIKDIFLYDSSSSISDYWYNLFLELEAIRDDTKNTGDTITKVNKIIKRELAEHPKEEFETKNRLKGYFLTKDEFYLDEFVQIVFEPIKQMNNNIDVEEIEEKVKNRISKYCDGQFSIDKEIINKNKPDTFFITEQISLIVNGECGSRIVSEMEDGKRILKVIGVPQKVYDVFVRTE</sequence>
<reference evidence="1" key="1">
    <citation type="submission" date="2013-12" db="EMBL/GenBank/DDBJ databases">
        <title>A Varibaculum cambriense genome reconstructed from a premature infant gut community with otherwise low bacterial novelty that shifts toward anaerobic metabolism during the third week of life.</title>
        <authorList>
            <person name="Brown C.T."/>
            <person name="Sharon I."/>
            <person name="Thomas B.C."/>
            <person name="Castelle C.J."/>
            <person name="Morowitz M.J."/>
            <person name="Banfield J.F."/>
        </authorList>
    </citation>
    <scope>NUCLEOTIDE SEQUENCE</scope>
</reference>
<comment type="caution">
    <text evidence="1">The sequence shown here is derived from an EMBL/GenBank/DDBJ whole genome shotgun (WGS) entry which is preliminary data.</text>
</comment>